<dbReference type="Proteomes" id="UP000217448">
    <property type="component" value="Unassembled WGS sequence"/>
</dbReference>
<evidence type="ECO:0000256" key="2">
    <source>
        <dbReference type="SAM" id="MobiDB-lite"/>
    </source>
</evidence>
<dbReference type="Pfam" id="PF00903">
    <property type="entry name" value="Glyoxalase"/>
    <property type="match status" value="2"/>
</dbReference>
<dbReference type="PROSITE" id="PS51819">
    <property type="entry name" value="VOC"/>
    <property type="match status" value="1"/>
</dbReference>
<dbReference type="Gene3D" id="3.10.180.10">
    <property type="entry name" value="2,3-Dihydroxybiphenyl 1,2-Dioxygenase, domain 1"/>
    <property type="match status" value="2"/>
</dbReference>
<dbReference type="InterPro" id="IPR018146">
    <property type="entry name" value="Glyoxalase_1_CS"/>
</dbReference>
<dbReference type="SUPFAM" id="SSF54593">
    <property type="entry name" value="Glyoxalase/Bleomycin resistance protein/Dihydroxybiphenyl dioxygenase"/>
    <property type="match status" value="2"/>
</dbReference>
<evidence type="ECO:0000313" key="5">
    <source>
        <dbReference type="Proteomes" id="UP000217448"/>
    </source>
</evidence>
<dbReference type="InterPro" id="IPR037523">
    <property type="entry name" value="VOC_core"/>
</dbReference>
<dbReference type="PANTHER" id="PTHR43279">
    <property type="entry name" value="CATECHOL-2,3-DIOXYGENASE"/>
    <property type="match status" value="1"/>
</dbReference>
<feature type="domain" description="VOC" evidence="3">
    <location>
        <begin position="57"/>
        <end position="173"/>
    </location>
</feature>
<protein>
    <submittedName>
        <fullName evidence="4">VOC family protein</fullName>
    </submittedName>
</protein>
<dbReference type="InterPro" id="IPR004360">
    <property type="entry name" value="Glyas_Fos-R_dOase_dom"/>
</dbReference>
<proteinExistence type="predicted"/>
<evidence type="ECO:0000259" key="3">
    <source>
        <dbReference type="PROSITE" id="PS51819"/>
    </source>
</evidence>
<reference evidence="5" key="1">
    <citation type="submission" date="2023-07" db="EMBL/GenBank/DDBJ databases">
        <title>Yangia mangrovi SAOS 153D genome.</title>
        <authorList>
            <person name="Verma A."/>
            <person name="Pal Y."/>
            <person name="Sundharam S."/>
            <person name="Bisht B."/>
            <person name="Srinivasan K."/>
        </authorList>
    </citation>
    <scope>NUCLEOTIDE SEQUENCE [LARGE SCALE GENOMIC DNA]</scope>
    <source>
        <strain evidence="5">SAOS 153D</strain>
    </source>
</reference>
<accession>A0ABT2KK73</accession>
<dbReference type="PANTHER" id="PTHR43279:SF1">
    <property type="entry name" value="CATECHOL-2,3-DIOXYGENASE"/>
    <property type="match status" value="1"/>
</dbReference>
<comment type="caution">
    <text evidence="4">The sequence shown here is derived from an EMBL/GenBank/DDBJ whole genome shotgun (WGS) entry which is preliminary data.</text>
</comment>
<keyword evidence="1" id="KW-0479">Metal-binding</keyword>
<gene>
    <name evidence="4" type="ORF">CLG85_010745</name>
</gene>
<dbReference type="InterPro" id="IPR029068">
    <property type="entry name" value="Glyas_Bleomycin-R_OHBP_Dase"/>
</dbReference>
<feature type="region of interest" description="Disordered" evidence="2">
    <location>
        <begin position="1"/>
        <end position="55"/>
    </location>
</feature>
<keyword evidence="5" id="KW-1185">Reference proteome</keyword>
<dbReference type="PROSITE" id="PS00934">
    <property type="entry name" value="GLYOXALASE_I_1"/>
    <property type="match status" value="1"/>
</dbReference>
<feature type="compositionally biased region" description="Low complexity" evidence="2">
    <location>
        <begin position="26"/>
        <end position="35"/>
    </location>
</feature>
<organism evidence="4 5">
    <name type="scientific">Alloyangia mangrovi</name>
    <dbReference type="NCBI Taxonomy" id="1779329"/>
    <lineage>
        <taxon>Bacteria</taxon>
        <taxon>Pseudomonadati</taxon>
        <taxon>Pseudomonadota</taxon>
        <taxon>Alphaproteobacteria</taxon>
        <taxon>Rhodobacterales</taxon>
        <taxon>Roseobacteraceae</taxon>
        <taxon>Alloyangia</taxon>
    </lineage>
</organism>
<evidence type="ECO:0000313" key="4">
    <source>
        <dbReference type="EMBL" id="MCT4370766.1"/>
    </source>
</evidence>
<evidence type="ECO:0000256" key="1">
    <source>
        <dbReference type="ARBA" id="ARBA00022723"/>
    </source>
</evidence>
<name>A0ABT2KK73_9RHOB</name>
<sequence>MAYSERSEDSITTYSPFLSERPDRIFPSTAASAATPFPPRGTASGERSWQPATPPLDIGQVSLTVNDLTRVGDFYQTALGLEKLSDDGTEARFGASGRSLIALRQDKSAPRHSPREAGLFHTAFLLPSRADLGAWLHHAAETRIPLQGASDHLVSEALYLADPEGNGIEIYIDRPRDQWTHRGGEIEMATNHLDLQDVASSATTRWKGAPKGTVVGHVHLQVGRLDPAEAFYAETLGMAVTNHYPGATFYGSGGYHHHLASNIWNSRGAGPRNGPATGLTEIELRGTAAEIAAIRSRAPAETPLTDPWGTTFTLSQKD</sequence>
<dbReference type="EMBL" id="NTHN02000016">
    <property type="protein sequence ID" value="MCT4370766.1"/>
    <property type="molecule type" value="Genomic_DNA"/>
</dbReference>